<dbReference type="Proteomes" id="UP001390339">
    <property type="component" value="Unassembled WGS sequence"/>
</dbReference>
<evidence type="ECO:0000313" key="3">
    <source>
        <dbReference type="Proteomes" id="UP001390339"/>
    </source>
</evidence>
<evidence type="ECO:0000256" key="1">
    <source>
        <dbReference type="SAM" id="SignalP"/>
    </source>
</evidence>
<sequence length="156" mass="16752">MHLSFLLSAAWAPAAVLSLPTTASLQPLEVADIAIAVETATNKVTTQRSTQQWTMRSVRRACAQGNSFCVWQFGIDTNDGSTPVQPCSFRTPGQRGSSAKNKCGPFKVGSGWAQQGFTVMSVVKDGLIIYPAYSDQRANTGQVITPDQSYTPKPVP</sequence>
<feature type="signal peptide" evidence="1">
    <location>
        <begin position="1"/>
        <end position="18"/>
    </location>
</feature>
<accession>A0ABR2HR86</accession>
<proteinExistence type="predicted"/>
<dbReference type="EMBL" id="JAPCWZ010000009">
    <property type="protein sequence ID" value="KAK8851217.1"/>
    <property type="molecule type" value="Genomic_DNA"/>
</dbReference>
<evidence type="ECO:0000313" key="2">
    <source>
        <dbReference type="EMBL" id="KAK8851217.1"/>
    </source>
</evidence>
<organism evidence="2 3">
    <name type="scientific">Apiospora arundinis</name>
    <dbReference type="NCBI Taxonomy" id="335852"/>
    <lineage>
        <taxon>Eukaryota</taxon>
        <taxon>Fungi</taxon>
        <taxon>Dikarya</taxon>
        <taxon>Ascomycota</taxon>
        <taxon>Pezizomycotina</taxon>
        <taxon>Sordariomycetes</taxon>
        <taxon>Xylariomycetidae</taxon>
        <taxon>Amphisphaeriales</taxon>
        <taxon>Apiosporaceae</taxon>
        <taxon>Apiospora</taxon>
    </lineage>
</organism>
<gene>
    <name evidence="2" type="ORF">PGQ11_013696</name>
</gene>
<reference evidence="2 3" key="1">
    <citation type="journal article" date="2024" name="IMA Fungus">
        <title>Apiospora arundinis, a panoply of carbohydrate-active enzymes and secondary metabolites.</title>
        <authorList>
            <person name="Sorensen T."/>
            <person name="Petersen C."/>
            <person name="Muurmann A.T."/>
            <person name="Christiansen J.V."/>
            <person name="Brundto M.L."/>
            <person name="Overgaard C.K."/>
            <person name="Boysen A.T."/>
            <person name="Wollenberg R.D."/>
            <person name="Larsen T.O."/>
            <person name="Sorensen J.L."/>
            <person name="Nielsen K.L."/>
            <person name="Sondergaard T.E."/>
        </authorList>
    </citation>
    <scope>NUCLEOTIDE SEQUENCE [LARGE SCALE GENOMIC DNA]</scope>
    <source>
        <strain evidence="2 3">AAU 773</strain>
    </source>
</reference>
<name>A0ABR2HR86_9PEZI</name>
<protein>
    <submittedName>
        <fullName evidence="2">Small secreted protein</fullName>
    </submittedName>
</protein>
<keyword evidence="1" id="KW-0732">Signal</keyword>
<keyword evidence="3" id="KW-1185">Reference proteome</keyword>
<feature type="chain" id="PRO_5045870208" evidence="1">
    <location>
        <begin position="19"/>
        <end position="156"/>
    </location>
</feature>
<comment type="caution">
    <text evidence="2">The sequence shown here is derived from an EMBL/GenBank/DDBJ whole genome shotgun (WGS) entry which is preliminary data.</text>
</comment>